<keyword evidence="1" id="KW-0732">Signal</keyword>
<evidence type="ECO:0000313" key="3">
    <source>
        <dbReference type="Proteomes" id="UP000283895"/>
    </source>
</evidence>
<protein>
    <recommendedName>
        <fullName evidence="4">Carbohydrate-binding module family 19 domain-containing protein</fullName>
    </recommendedName>
</protein>
<name>A0A423WTU5_9PEZI</name>
<organism evidence="2 3">
    <name type="scientific">Cytospora schulzeri</name>
    <dbReference type="NCBI Taxonomy" id="448051"/>
    <lineage>
        <taxon>Eukaryota</taxon>
        <taxon>Fungi</taxon>
        <taxon>Dikarya</taxon>
        <taxon>Ascomycota</taxon>
        <taxon>Pezizomycotina</taxon>
        <taxon>Sordariomycetes</taxon>
        <taxon>Sordariomycetidae</taxon>
        <taxon>Diaporthales</taxon>
        <taxon>Cytosporaceae</taxon>
        <taxon>Cytospora</taxon>
    </lineage>
</organism>
<dbReference type="OrthoDB" id="4611802at2759"/>
<sequence length="131" mass="13902">MQIATTILAFAAAAMAAPYHCTFGQYVCSKDGLSISQCDISGQWVEIGPCPDGSRCSNIGDIPYCQAVTKKRDSPPFCSTPGTYACTGDHKGISVCNAQNQLVFNGACPENTHCGYLNGTPFCVDDAIKDY</sequence>
<dbReference type="EMBL" id="LKEA01000009">
    <property type="protein sequence ID" value="ROW06888.1"/>
    <property type="molecule type" value="Genomic_DNA"/>
</dbReference>
<accession>A0A423WTU5</accession>
<evidence type="ECO:0000256" key="1">
    <source>
        <dbReference type="SAM" id="SignalP"/>
    </source>
</evidence>
<proteinExistence type="predicted"/>
<feature type="chain" id="PRO_5019502096" description="Carbohydrate-binding module family 19 domain-containing protein" evidence="1">
    <location>
        <begin position="17"/>
        <end position="131"/>
    </location>
</feature>
<keyword evidence="3" id="KW-1185">Reference proteome</keyword>
<gene>
    <name evidence="2" type="ORF">VMCG_04030</name>
</gene>
<feature type="signal peptide" evidence="1">
    <location>
        <begin position="1"/>
        <end position="16"/>
    </location>
</feature>
<evidence type="ECO:0008006" key="4">
    <source>
        <dbReference type="Google" id="ProtNLM"/>
    </source>
</evidence>
<reference evidence="2 3" key="1">
    <citation type="submission" date="2015-09" db="EMBL/GenBank/DDBJ databases">
        <title>Host preference determinants of Valsa canker pathogens revealed by comparative genomics.</title>
        <authorList>
            <person name="Yin Z."/>
            <person name="Huang L."/>
        </authorList>
    </citation>
    <scope>NUCLEOTIDE SEQUENCE [LARGE SCALE GENOMIC DNA]</scope>
    <source>
        <strain evidence="2 3">03-1</strain>
    </source>
</reference>
<dbReference type="Proteomes" id="UP000283895">
    <property type="component" value="Unassembled WGS sequence"/>
</dbReference>
<dbReference type="AlphaFoldDB" id="A0A423WTU5"/>
<evidence type="ECO:0000313" key="2">
    <source>
        <dbReference type="EMBL" id="ROW06888.1"/>
    </source>
</evidence>
<comment type="caution">
    <text evidence="2">The sequence shown here is derived from an EMBL/GenBank/DDBJ whole genome shotgun (WGS) entry which is preliminary data.</text>
</comment>